<dbReference type="GO" id="GO:0016491">
    <property type="term" value="F:oxidoreductase activity"/>
    <property type="evidence" value="ECO:0007669"/>
    <property type="project" value="InterPro"/>
</dbReference>
<dbReference type="RefSeq" id="XP_026680738.1">
    <property type="nucleotide sequence ID" value="XM_026824937.1"/>
</dbReference>
<proteinExistence type="predicted"/>
<dbReference type="PANTHER" id="PTHR16001">
    <property type="entry name" value="ECTO-NOX DISULFIDE-THIOL EXCHANGER"/>
    <property type="match status" value="1"/>
</dbReference>
<evidence type="ECO:0000313" key="3">
    <source>
        <dbReference type="RefSeq" id="XP_026680738.1"/>
    </source>
</evidence>
<name>A0A3Q0J1A7_DIACI</name>
<dbReference type="AlphaFoldDB" id="A0A3Q0J1A7"/>
<dbReference type="Proteomes" id="UP000079169">
    <property type="component" value="Unplaced"/>
</dbReference>
<organism evidence="2 3">
    <name type="scientific">Diaphorina citri</name>
    <name type="common">Asian citrus psyllid</name>
    <dbReference type="NCBI Taxonomy" id="121845"/>
    <lineage>
        <taxon>Eukaryota</taxon>
        <taxon>Metazoa</taxon>
        <taxon>Ecdysozoa</taxon>
        <taxon>Arthropoda</taxon>
        <taxon>Hexapoda</taxon>
        <taxon>Insecta</taxon>
        <taxon>Pterygota</taxon>
        <taxon>Neoptera</taxon>
        <taxon>Paraneoptera</taxon>
        <taxon>Hemiptera</taxon>
        <taxon>Sternorrhyncha</taxon>
        <taxon>Psylloidea</taxon>
        <taxon>Psyllidae</taxon>
        <taxon>Diaphorininae</taxon>
        <taxon>Diaphorina</taxon>
    </lineage>
</organism>
<dbReference type="PANTHER" id="PTHR16001:SF4">
    <property type="entry name" value="ECTO-NOX DISULFIDE-THIOL EXCHANGER 1-LIKE PROTEIN"/>
    <property type="match status" value="1"/>
</dbReference>
<sequence length="309" mass="33222">MSNGFPRYNPSGGSGPRKSNDFPPLPPDTDQSLNDNKGDSMFDRNRDNNRFKRKYEDRDDSKGPRGRKSDSISTGSKYSGNRYEQEEVQQKQNVGNALFGNNSTMGNMNKGHGNMNMGPGNMGGGNMSDGMMQPPLPPMPPPQNSMMMGNMMGNNMGMGGNMGSNMGMGGNMGMGNMGGMGMNPMMGGGPNPMMNMGMNMMGQFPMMPPMPGPDGNMGGMMGPGVPQLMNTDFMNVFSKINTREPIPFSDFILYPPSPNAPPPTTRDRPLGCKTIFVGGLPENFKVGSEWATGPSTIIKSSTRTTDTNI</sequence>
<feature type="compositionally biased region" description="Polar residues" evidence="1">
    <location>
        <begin position="90"/>
        <end position="104"/>
    </location>
</feature>
<evidence type="ECO:0000256" key="1">
    <source>
        <dbReference type="SAM" id="MobiDB-lite"/>
    </source>
</evidence>
<dbReference type="GeneID" id="108251829"/>
<dbReference type="InterPro" id="IPR038876">
    <property type="entry name" value="ENOX"/>
</dbReference>
<feature type="region of interest" description="Disordered" evidence="1">
    <location>
        <begin position="1"/>
        <end position="128"/>
    </location>
</feature>
<dbReference type="GO" id="GO:0007624">
    <property type="term" value="P:ultradian rhythm"/>
    <property type="evidence" value="ECO:0007669"/>
    <property type="project" value="InterPro"/>
</dbReference>
<protein>
    <submittedName>
        <fullName evidence="3">Heavy metal-associated isoprenylated plant protein 33-like</fullName>
    </submittedName>
</protein>
<accession>A0A3Q0J1A7</accession>
<dbReference type="PaxDb" id="121845-A0A3Q0J1A7"/>
<reference evidence="3" key="1">
    <citation type="submission" date="2025-08" db="UniProtKB">
        <authorList>
            <consortium name="RefSeq"/>
        </authorList>
    </citation>
    <scope>IDENTIFICATION</scope>
</reference>
<feature type="compositionally biased region" description="Basic and acidic residues" evidence="1">
    <location>
        <begin position="36"/>
        <end position="70"/>
    </location>
</feature>
<keyword evidence="2" id="KW-1185">Reference proteome</keyword>
<dbReference type="KEGG" id="dci:108251829"/>
<evidence type="ECO:0000313" key="2">
    <source>
        <dbReference type="Proteomes" id="UP000079169"/>
    </source>
</evidence>
<dbReference type="GO" id="GO:0009897">
    <property type="term" value="C:external side of plasma membrane"/>
    <property type="evidence" value="ECO:0007669"/>
    <property type="project" value="InterPro"/>
</dbReference>
<feature type="compositionally biased region" description="Low complexity" evidence="1">
    <location>
        <begin position="105"/>
        <end position="119"/>
    </location>
</feature>
<gene>
    <name evidence="3" type="primary">LOC108251829</name>
</gene>